<dbReference type="Pfam" id="PF00496">
    <property type="entry name" value="SBP_bac_5"/>
    <property type="match status" value="1"/>
</dbReference>
<gene>
    <name evidence="4" type="ORF">C8J29_104463</name>
</gene>
<comment type="caution">
    <text evidence="4">The sequence shown here is derived from an EMBL/GenBank/DDBJ whole genome shotgun (WGS) entry which is preliminary data.</text>
</comment>
<evidence type="ECO:0000313" key="5">
    <source>
        <dbReference type="Proteomes" id="UP000240800"/>
    </source>
</evidence>
<dbReference type="PROSITE" id="PS51318">
    <property type="entry name" value="TAT"/>
    <property type="match status" value="1"/>
</dbReference>
<feature type="domain" description="Solute-binding protein family 5" evidence="3">
    <location>
        <begin position="100"/>
        <end position="444"/>
    </location>
</feature>
<dbReference type="EMBL" id="PZZW01000004">
    <property type="protein sequence ID" value="PTM78502.1"/>
    <property type="molecule type" value="Genomic_DNA"/>
</dbReference>
<dbReference type="Gene3D" id="3.90.76.10">
    <property type="entry name" value="Dipeptide-binding Protein, Domain 1"/>
    <property type="match status" value="1"/>
</dbReference>
<dbReference type="PANTHER" id="PTHR30290">
    <property type="entry name" value="PERIPLASMIC BINDING COMPONENT OF ABC TRANSPORTER"/>
    <property type="match status" value="1"/>
</dbReference>
<dbReference type="CDD" id="cd08503">
    <property type="entry name" value="PBP2_NikA_DppA_OppA_like_17"/>
    <property type="match status" value="1"/>
</dbReference>
<dbReference type="RefSeq" id="WP_069330965.1">
    <property type="nucleotide sequence ID" value="NZ_MABH01000070.1"/>
</dbReference>
<keyword evidence="5" id="KW-1185">Reference proteome</keyword>
<dbReference type="InterPro" id="IPR006311">
    <property type="entry name" value="TAT_signal"/>
</dbReference>
<dbReference type="InterPro" id="IPR000914">
    <property type="entry name" value="SBP_5_dom"/>
</dbReference>
<reference evidence="4 5" key="1">
    <citation type="submission" date="2018-04" db="EMBL/GenBank/DDBJ databases">
        <title>Genomic Encyclopedia of Type Strains, Phase III (KMG-III): the genomes of soil and plant-associated and newly described type strains.</title>
        <authorList>
            <person name="Whitman W."/>
        </authorList>
    </citation>
    <scope>NUCLEOTIDE SEQUENCE [LARGE SCALE GENOMIC DNA]</scope>
    <source>
        <strain evidence="4 5">JA192</strain>
    </source>
</reference>
<comment type="similarity">
    <text evidence="2">Belongs to the bacterial solute-binding protein 5 family.</text>
</comment>
<evidence type="ECO:0000256" key="1">
    <source>
        <dbReference type="ARBA" id="ARBA00004418"/>
    </source>
</evidence>
<protein>
    <submittedName>
        <fullName evidence="4">Peptide/nickel transport system substrate-binding protein</fullName>
    </submittedName>
</protein>
<organism evidence="4 5">
    <name type="scientific">Cereibacter johrii</name>
    <dbReference type="NCBI Taxonomy" id="445629"/>
    <lineage>
        <taxon>Bacteria</taxon>
        <taxon>Pseudomonadati</taxon>
        <taxon>Pseudomonadota</taxon>
        <taxon>Alphaproteobacteria</taxon>
        <taxon>Rhodobacterales</taxon>
        <taxon>Paracoccaceae</taxon>
        <taxon>Cereibacter</taxon>
    </lineage>
</organism>
<dbReference type="Proteomes" id="UP000240800">
    <property type="component" value="Unassembled WGS sequence"/>
</dbReference>
<evidence type="ECO:0000259" key="3">
    <source>
        <dbReference type="Pfam" id="PF00496"/>
    </source>
</evidence>
<evidence type="ECO:0000256" key="2">
    <source>
        <dbReference type="ARBA" id="ARBA00005695"/>
    </source>
</evidence>
<dbReference type="Gene3D" id="3.10.105.10">
    <property type="entry name" value="Dipeptide-binding Protein, Domain 3"/>
    <property type="match status" value="1"/>
</dbReference>
<accession>A0ABX5J6L5</accession>
<dbReference type="SUPFAM" id="SSF53850">
    <property type="entry name" value="Periplasmic binding protein-like II"/>
    <property type="match status" value="1"/>
</dbReference>
<dbReference type="InterPro" id="IPR030678">
    <property type="entry name" value="Peptide/Ni-bd"/>
</dbReference>
<proteinExistence type="inferred from homology"/>
<evidence type="ECO:0000313" key="4">
    <source>
        <dbReference type="EMBL" id="PTM78502.1"/>
    </source>
</evidence>
<dbReference type="PIRSF" id="PIRSF002741">
    <property type="entry name" value="MppA"/>
    <property type="match status" value="1"/>
</dbReference>
<name>A0ABX5J6L5_9RHOB</name>
<comment type="subcellular location">
    <subcellularLocation>
        <location evidence="1">Periplasm</location>
    </subcellularLocation>
</comment>
<dbReference type="Gene3D" id="3.40.190.10">
    <property type="entry name" value="Periplasmic binding protein-like II"/>
    <property type="match status" value="1"/>
</dbReference>
<sequence>MRYPTGPIGGQIIARAMSLAPSRRAFLGGAAAVAGAFCLPASLRAEEGPKQGGRLRYGVNDGSQQDSLEPGSWATVMCGAAFNGALCNNLVELLPDGSLAGDLAESWEEAEGATRWTFTLRKGVTFHDGRPFTPEDARQSLLHHMGENSTSGALAIVSQIEEIAVEGEDRLIVTLAQGNADFPYLLSDYHLSIFPAKEGGGIDWESGIGTGAFKLDSFEPGVAVRLLRNPDYHKPGLPHFDEVEFIAIPDRSARLNALLTGEVDVIEDVDIRNVPLIERNPDLVLHRTPSLRHLTFDMNCQTAPFDNAVVRKALKLSLDREDVIAKVFLGEAETGNDNPVARIMPFWAETPPEHRYDPEAARALLAEAGIEGLTVDLSVAESAFPGAVEAGVLFREHAAKAGITINLVQEADDGYWDNVWLVKPFNAADWYGRVTLDWLFATSYTSDAPWNNTGFKNARFDELHAAARSETDPATRGGHYAEMQQILHDEGGVITVAFVSWLLAMSRAIGHGETGGILPADNHRCAERWWRTDV</sequence>
<dbReference type="InterPro" id="IPR039424">
    <property type="entry name" value="SBP_5"/>
</dbReference>